<feature type="compositionally biased region" description="Polar residues" evidence="2">
    <location>
        <begin position="345"/>
        <end position="373"/>
    </location>
</feature>
<keyword evidence="3" id="KW-0812">Transmembrane</keyword>
<dbReference type="Pfam" id="PF06458">
    <property type="entry name" value="MucBP"/>
    <property type="match status" value="2"/>
</dbReference>
<dbReference type="InterPro" id="IPR009459">
    <property type="entry name" value="MucBP_dom"/>
</dbReference>
<feature type="signal peptide" evidence="4">
    <location>
        <begin position="1"/>
        <end position="32"/>
    </location>
</feature>
<reference evidence="6" key="2">
    <citation type="journal article" date="2023" name="Food Microbiol.">
        <title>Evaluation of the fermentation potential of lactic acid bacteria isolated from herbs, fruits and vegetables as starter cultures in nut-based milk alternatives.</title>
        <authorList>
            <person name="Huang W."/>
            <person name="Dong A."/>
            <person name="Pham H.T."/>
            <person name="Zhou C."/>
            <person name="Huo Z."/>
            <person name="Watjen A.P."/>
            <person name="Prakash S."/>
            <person name="Bang-Berthelsen C.H."/>
            <person name="Turner M.S."/>
        </authorList>
    </citation>
    <scope>NUCLEOTIDE SEQUENCE</scope>
    <source>
        <strain evidence="6">3</strain>
    </source>
</reference>
<reference evidence="6" key="1">
    <citation type="submission" date="2022-10" db="EMBL/GenBank/DDBJ databases">
        <authorList>
            <person name="Turner M.S."/>
            <person name="Huang W."/>
        </authorList>
    </citation>
    <scope>NUCLEOTIDE SEQUENCE</scope>
    <source>
        <strain evidence="6">3</strain>
    </source>
</reference>
<feature type="domain" description="MucBP" evidence="5">
    <location>
        <begin position="198"/>
        <end position="259"/>
    </location>
</feature>
<dbReference type="AlphaFoldDB" id="A0A9X4S8N9"/>
<keyword evidence="3" id="KW-1133">Transmembrane helix</keyword>
<keyword evidence="1" id="KW-0677">Repeat</keyword>
<feature type="domain" description="MucBP" evidence="5">
    <location>
        <begin position="268"/>
        <end position="329"/>
    </location>
</feature>
<dbReference type="RefSeq" id="WP_278229062.1">
    <property type="nucleotide sequence ID" value="NZ_JAOWLY010000007.1"/>
</dbReference>
<keyword evidence="3" id="KW-0472">Membrane</keyword>
<feature type="transmembrane region" description="Helical" evidence="3">
    <location>
        <begin position="388"/>
        <end position="409"/>
    </location>
</feature>
<keyword evidence="4" id="KW-0732">Signal</keyword>
<evidence type="ECO:0000259" key="5">
    <source>
        <dbReference type="Pfam" id="PF06458"/>
    </source>
</evidence>
<gene>
    <name evidence="6" type="ORF">OGZ51_08505</name>
</gene>
<evidence type="ECO:0000256" key="4">
    <source>
        <dbReference type="SAM" id="SignalP"/>
    </source>
</evidence>
<protein>
    <submittedName>
        <fullName evidence="6">MucBP domain-containing protein</fullName>
    </submittedName>
</protein>
<comment type="caution">
    <text evidence="6">The sequence shown here is derived from an EMBL/GenBank/DDBJ whole genome shotgun (WGS) entry which is preliminary data.</text>
</comment>
<organism evidence="6 7">
    <name type="scientific">Lactococcus lactis</name>
    <dbReference type="NCBI Taxonomy" id="1358"/>
    <lineage>
        <taxon>Bacteria</taxon>
        <taxon>Bacillati</taxon>
        <taxon>Bacillota</taxon>
        <taxon>Bacilli</taxon>
        <taxon>Lactobacillales</taxon>
        <taxon>Streptococcaceae</taxon>
        <taxon>Lactococcus</taxon>
    </lineage>
</organism>
<evidence type="ECO:0000313" key="7">
    <source>
        <dbReference type="Proteomes" id="UP001152614"/>
    </source>
</evidence>
<feature type="region of interest" description="Disordered" evidence="2">
    <location>
        <begin position="339"/>
        <end position="376"/>
    </location>
</feature>
<evidence type="ECO:0000256" key="2">
    <source>
        <dbReference type="SAM" id="MobiDB-lite"/>
    </source>
</evidence>
<dbReference type="EMBL" id="JAOWLY010000007">
    <property type="protein sequence ID" value="MDG4984184.1"/>
    <property type="molecule type" value="Genomic_DNA"/>
</dbReference>
<dbReference type="Gene3D" id="3.10.20.320">
    <property type="entry name" value="Putative peptidoglycan bound protein (lpxtg motif)"/>
    <property type="match status" value="2"/>
</dbReference>
<proteinExistence type="predicted"/>
<evidence type="ECO:0000256" key="3">
    <source>
        <dbReference type="SAM" id="Phobius"/>
    </source>
</evidence>
<evidence type="ECO:0000313" key="6">
    <source>
        <dbReference type="EMBL" id="MDG4984184.1"/>
    </source>
</evidence>
<name>A0A9X4S8N9_9LACT</name>
<accession>A0A9X4S8N9</accession>
<sequence>MTTKRGFGNEHNKKIITIITFGLLMLSINAVADDINTHVGEVGILSDINNQYQLQNPKPAGVSFKDMEWTALTAGGYDATFQLQKNLNFSLRWKGPDFTLTINNSSAMLPNDNWKLIFFVDNNLLEEHTIVSGVDIQQFIFNTVNSNANSLRAEIQLNGKTIATKDLKINDDYGFEPDSIDVALNEKKSYHFNIADEIRVEYVDTLGNLLSKDEVMIEDYSESYSTNPKSISGYHLVKVEGNENGTYDASKHIVKYIYEKNTVSLGLVNIYYQDINGNSIASNEVKKGAVGSIYSTDKKEIKGYTFKEVKGDVSGSFIDGSKDVYYIYEKIIEKPVLDKPDGEDTTQISSNNKTIENNTIPASTKQQSATNVENPKKEVLPETGASDYSLWMVMVGEILIILSLSILFLKNSKI</sequence>
<feature type="chain" id="PRO_5040964290" evidence="4">
    <location>
        <begin position="33"/>
        <end position="414"/>
    </location>
</feature>
<dbReference type="Proteomes" id="UP001152614">
    <property type="component" value="Unassembled WGS sequence"/>
</dbReference>
<evidence type="ECO:0000256" key="1">
    <source>
        <dbReference type="ARBA" id="ARBA00022737"/>
    </source>
</evidence>